<keyword evidence="11" id="KW-1185">Reference proteome</keyword>
<gene>
    <name evidence="10" type="primary">holA</name>
    <name evidence="10" type="ORF">DCC35_12575</name>
</gene>
<evidence type="ECO:0000256" key="8">
    <source>
        <dbReference type="ARBA" id="ARBA00049244"/>
    </source>
</evidence>
<dbReference type="SUPFAM" id="SSF48019">
    <property type="entry name" value="post-AAA+ oligomerization domain-like"/>
    <property type="match status" value="1"/>
</dbReference>
<keyword evidence="6" id="KW-0239">DNA-directed DNA polymerase</keyword>
<dbReference type="InterPro" id="IPR005790">
    <property type="entry name" value="DNA_polIII_delta"/>
</dbReference>
<feature type="domain" description="DNA polymerase III delta N-terminal" evidence="9">
    <location>
        <begin position="21"/>
        <end position="142"/>
    </location>
</feature>
<dbReference type="GO" id="GO:0009360">
    <property type="term" value="C:DNA polymerase III complex"/>
    <property type="evidence" value="ECO:0007669"/>
    <property type="project" value="InterPro"/>
</dbReference>
<evidence type="ECO:0000256" key="1">
    <source>
        <dbReference type="ARBA" id="ARBA00012417"/>
    </source>
</evidence>
<evidence type="ECO:0000256" key="3">
    <source>
        <dbReference type="ARBA" id="ARBA00022679"/>
    </source>
</evidence>
<dbReference type="InterPro" id="IPR008921">
    <property type="entry name" value="DNA_pol3_clamp-load_cplx_C"/>
</dbReference>
<organism evidence="10 11">
    <name type="scientific">Mangrovivirga cuniculi</name>
    <dbReference type="NCBI Taxonomy" id="2715131"/>
    <lineage>
        <taxon>Bacteria</taxon>
        <taxon>Pseudomonadati</taxon>
        <taxon>Bacteroidota</taxon>
        <taxon>Cytophagia</taxon>
        <taxon>Cytophagales</taxon>
        <taxon>Mangrovivirgaceae</taxon>
        <taxon>Mangrovivirga</taxon>
    </lineage>
</organism>
<keyword evidence="3" id="KW-0808">Transferase</keyword>
<dbReference type="AlphaFoldDB" id="A0A4D7JHH6"/>
<keyword evidence="4" id="KW-0548">Nucleotidyltransferase</keyword>
<protein>
    <recommendedName>
        <fullName evidence="2">DNA polymerase III subunit delta</fullName>
        <ecNumber evidence="1">2.7.7.7</ecNumber>
    </recommendedName>
</protein>
<evidence type="ECO:0000256" key="7">
    <source>
        <dbReference type="ARBA" id="ARBA00034754"/>
    </source>
</evidence>
<dbReference type="Pfam" id="PF06144">
    <property type="entry name" value="DNA_pol3_delta"/>
    <property type="match status" value="1"/>
</dbReference>
<dbReference type="NCBIfam" id="TIGR01128">
    <property type="entry name" value="holA"/>
    <property type="match status" value="1"/>
</dbReference>
<dbReference type="Gene3D" id="1.10.8.60">
    <property type="match status" value="1"/>
</dbReference>
<evidence type="ECO:0000313" key="11">
    <source>
        <dbReference type="Proteomes" id="UP000298616"/>
    </source>
</evidence>
<dbReference type="Proteomes" id="UP000298616">
    <property type="component" value="Chromosome"/>
</dbReference>
<dbReference type="InterPro" id="IPR010372">
    <property type="entry name" value="DNA_pol3_delta_N"/>
</dbReference>
<reference evidence="10 11" key="1">
    <citation type="submission" date="2018-04" db="EMBL/GenBank/DDBJ databases">
        <title>Complete genome uncultured novel isolate.</title>
        <authorList>
            <person name="Merlino G."/>
        </authorList>
    </citation>
    <scope>NUCLEOTIDE SEQUENCE [LARGE SCALE GENOMIC DNA]</scope>
    <source>
        <strain evidence="11">R1DC9</strain>
    </source>
</reference>
<evidence type="ECO:0000256" key="5">
    <source>
        <dbReference type="ARBA" id="ARBA00022705"/>
    </source>
</evidence>
<dbReference type="GO" id="GO:0003677">
    <property type="term" value="F:DNA binding"/>
    <property type="evidence" value="ECO:0007669"/>
    <property type="project" value="InterPro"/>
</dbReference>
<name>A0A4D7JHH6_9BACT</name>
<dbReference type="EMBL" id="CP028923">
    <property type="protein sequence ID" value="QCK15519.1"/>
    <property type="molecule type" value="Genomic_DNA"/>
</dbReference>
<dbReference type="SUPFAM" id="SSF52540">
    <property type="entry name" value="P-loop containing nucleoside triphosphate hydrolases"/>
    <property type="match status" value="1"/>
</dbReference>
<dbReference type="EC" id="2.7.7.7" evidence="1"/>
<dbReference type="GO" id="GO:0006261">
    <property type="term" value="P:DNA-templated DNA replication"/>
    <property type="evidence" value="ECO:0007669"/>
    <property type="project" value="TreeGrafter"/>
</dbReference>
<evidence type="ECO:0000313" key="10">
    <source>
        <dbReference type="EMBL" id="QCK15519.1"/>
    </source>
</evidence>
<evidence type="ECO:0000259" key="9">
    <source>
        <dbReference type="Pfam" id="PF06144"/>
    </source>
</evidence>
<dbReference type="PANTHER" id="PTHR34388:SF1">
    <property type="entry name" value="DNA POLYMERASE III SUBUNIT DELTA"/>
    <property type="match status" value="1"/>
</dbReference>
<dbReference type="RefSeq" id="WP_137091116.1">
    <property type="nucleotide sequence ID" value="NZ_CP028923.1"/>
</dbReference>
<evidence type="ECO:0000256" key="4">
    <source>
        <dbReference type="ARBA" id="ARBA00022695"/>
    </source>
</evidence>
<comment type="catalytic activity">
    <reaction evidence="8">
        <text>DNA(n) + a 2'-deoxyribonucleoside 5'-triphosphate = DNA(n+1) + diphosphate</text>
        <dbReference type="Rhea" id="RHEA:22508"/>
        <dbReference type="Rhea" id="RHEA-COMP:17339"/>
        <dbReference type="Rhea" id="RHEA-COMP:17340"/>
        <dbReference type="ChEBI" id="CHEBI:33019"/>
        <dbReference type="ChEBI" id="CHEBI:61560"/>
        <dbReference type="ChEBI" id="CHEBI:173112"/>
        <dbReference type="EC" id="2.7.7.7"/>
    </reaction>
</comment>
<dbReference type="PANTHER" id="PTHR34388">
    <property type="entry name" value="DNA POLYMERASE III SUBUNIT DELTA"/>
    <property type="match status" value="1"/>
</dbReference>
<evidence type="ECO:0000256" key="2">
    <source>
        <dbReference type="ARBA" id="ARBA00017703"/>
    </source>
</evidence>
<dbReference type="OrthoDB" id="1172326at2"/>
<dbReference type="Gene3D" id="1.20.272.10">
    <property type="match status" value="1"/>
</dbReference>
<dbReference type="InterPro" id="IPR027417">
    <property type="entry name" value="P-loop_NTPase"/>
</dbReference>
<keyword evidence="5" id="KW-0235">DNA replication</keyword>
<evidence type="ECO:0000256" key="6">
    <source>
        <dbReference type="ARBA" id="ARBA00022932"/>
    </source>
</evidence>
<dbReference type="GO" id="GO:0003887">
    <property type="term" value="F:DNA-directed DNA polymerase activity"/>
    <property type="evidence" value="ECO:0007669"/>
    <property type="project" value="UniProtKB-KW"/>
</dbReference>
<accession>A0A4D7JHH6</accession>
<dbReference type="KEGG" id="fpf:DCC35_12575"/>
<comment type="similarity">
    <text evidence="7">Belongs to the DNA polymerase HolA subunit family.</text>
</comment>
<proteinExistence type="inferred from homology"/>
<sequence length="340" mass="38707">MAVAPEKIIEELNKGTYHPVYFLQGDEPFYIDLITEYIENNALEESQKGFNQMVFYGKDVDVNTIITNAGRFPMMSDRQVVIVKEAQDVPDLQKEQGIKLMENYIKNPQPSTILVFAHKHKTLDGRKSLAKSLDKYATLVSVKKLYDNQVPDWIEKYVSGKGYKINQKAMIMLADFIGNDLSRLSNEIDKILINFKDGDTIDEDHVQKNVGISKDFNIFELQKALSTRNVVKANRIVQYFAANSKSHPIIPALAVLTGYYTKLLQIHHKQAYNEKAVGGVIKIFNPYVQKEYLAAAKNYPPQKVIENLGHLYSADLASKGVGASIEEKELWKELIYKLMH</sequence>
<dbReference type="Gene3D" id="3.40.50.300">
    <property type="entry name" value="P-loop containing nucleotide triphosphate hydrolases"/>
    <property type="match status" value="1"/>
</dbReference>